<feature type="region of interest" description="Disordered" evidence="1">
    <location>
        <begin position="22"/>
        <end position="57"/>
    </location>
</feature>
<keyword evidence="3" id="KW-1185">Reference proteome</keyword>
<dbReference type="Proteomes" id="UP000299102">
    <property type="component" value="Unassembled WGS sequence"/>
</dbReference>
<feature type="compositionally biased region" description="Polar residues" evidence="1">
    <location>
        <begin position="83"/>
        <end position="96"/>
    </location>
</feature>
<evidence type="ECO:0000313" key="2">
    <source>
        <dbReference type="EMBL" id="GBP73584.1"/>
    </source>
</evidence>
<reference evidence="2 3" key="1">
    <citation type="journal article" date="2019" name="Commun. Biol.">
        <title>The bagworm genome reveals a unique fibroin gene that provides high tensile strength.</title>
        <authorList>
            <person name="Kono N."/>
            <person name="Nakamura H."/>
            <person name="Ohtoshi R."/>
            <person name="Tomita M."/>
            <person name="Numata K."/>
            <person name="Arakawa K."/>
        </authorList>
    </citation>
    <scope>NUCLEOTIDE SEQUENCE [LARGE SCALE GENOMIC DNA]</scope>
</reference>
<evidence type="ECO:0000256" key="1">
    <source>
        <dbReference type="SAM" id="MobiDB-lite"/>
    </source>
</evidence>
<name>A0A4C1YF26_EUMVA</name>
<protein>
    <submittedName>
        <fullName evidence="2">Uncharacterized protein</fullName>
    </submittedName>
</protein>
<feature type="region of interest" description="Disordered" evidence="1">
    <location>
        <begin position="74"/>
        <end position="96"/>
    </location>
</feature>
<gene>
    <name evidence="2" type="ORF">EVAR_59798_1</name>
</gene>
<proteinExistence type="predicted"/>
<sequence>MKAVAGVCSCINEYGLRAIARGQRRRSSARGIHWQRQGRAPAERSGAPPRTRTAPPDSLLSISHLVLCSLSVVTRPGPGPLNGTPQGRYSPGRSTSVLANDKCRRRYLVSDLAVRTPN</sequence>
<dbReference type="AlphaFoldDB" id="A0A4C1YF26"/>
<dbReference type="EMBL" id="BGZK01001179">
    <property type="protein sequence ID" value="GBP73584.1"/>
    <property type="molecule type" value="Genomic_DNA"/>
</dbReference>
<organism evidence="2 3">
    <name type="scientific">Eumeta variegata</name>
    <name type="common">Bagworm moth</name>
    <name type="synonym">Eumeta japonica</name>
    <dbReference type="NCBI Taxonomy" id="151549"/>
    <lineage>
        <taxon>Eukaryota</taxon>
        <taxon>Metazoa</taxon>
        <taxon>Ecdysozoa</taxon>
        <taxon>Arthropoda</taxon>
        <taxon>Hexapoda</taxon>
        <taxon>Insecta</taxon>
        <taxon>Pterygota</taxon>
        <taxon>Neoptera</taxon>
        <taxon>Endopterygota</taxon>
        <taxon>Lepidoptera</taxon>
        <taxon>Glossata</taxon>
        <taxon>Ditrysia</taxon>
        <taxon>Tineoidea</taxon>
        <taxon>Psychidae</taxon>
        <taxon>Oiketicinae</taxon>
        <taxon>Eumeta</taxon>
    </lineage>
</organism>
<comment type="caution">
    <text evidence="2">The sequence shown here is derived from an EMBL/GenBank/DDBJ whole genome shotgun (WGS) entry which is preliminary data.</text>
</comment>
<accession>A0A4C1YF26</accession>
<evidence type="ECO:0000313" key="3">
    <source>
        <dbReference type="Proteomes" id="UP000299102"/>
    </source>
</evidence>